<keyword evidence="3" id="KW-0539">Nucleus</keyword>
<protein>
    <submittedName>
        <fullName evidence="5">Oidioi.mRNA.OKI2018_I69.XSR.g16219.t1.cds</fullName>
    </submittedName>
</protein>
<feature type="region of interest" description="Disordered" evidence="4">
    <location>
        <begin position="1"/>
        <end position="99"/>
    </location>
</feature>
<evidence type="ECO:0000313" key="6">
    <source>
        <dbReference type="Proteomes" id="UP001158576"/>
    </source>
</evidence>
<dbReference type="InterPro" id="IPR010756">
    <property type="entry name" value="Tls1-like"/>
</dbReference>
<dbReference type="Pfam" id="PF07052">
    <property type="entry name" value="Hep_59"/>
    <property type="match status" value="1"/>
</dbReference>
<evidence type="ECO:0000256" key="4">
    <source>
        <dbReference type="SAM" id="MobiDB-lite"/>
    </source>
</evidence>
<comment type="subcellular location">
    <subcellularLocation>
        <location evidence="1">Nucleus</location>
    </subcellularLocation>
</comment>
<name>A0ABN7SFE4_OIKDI</name>
<gene>
    <name evidence="5" type="ORF">OKIOD_LOCUS7777</name>
</gene>
<dbReference type="PANTHER" id="PTHR13486:SF2">
    <property type="entry name" value="SPLICING FACTOR C9ORF78"/>
    <property type="match status" value="1"/>
</dbReference>
<feature type="compositionally biased region" description="Basic and acidic residues" evidence="4">
    <location>
        <begin position="85"/>
        <end position="97"/>
    </location>
</feature>
<feature type="region of interest" description="Disordered" evidence="4">
    <location>
        <begin position="283"/>
        <end position="302"/>
    </location>
</feature>
<dbReference type="Proteomes" id="UP001158576">
    <property type="component" value="Chromosome XSR"/>
</dbReference>
<evidence type="ECO:0000256" key="2">
    <source>
        <dbReference type="ARBA" id="ARBA00007643"/>
    </source>
</evidence>
<evidence type="ECO:0000256" key="3">
    <source>
        <dbReference type="ARBA" id="ARBA00023242"/>
    </source>
</evidence>
<organism evidence="5 6">
    <name type="scientific">Oikopleura dioica</name>
    <name type="common">Tunicate</name>
    <dbReference type="NCBI Taxonomy" id="34765"/>
    <lineage>
        <taxon>Eukaryota</taxon>
        <taxon>Metazoa</taxon>
        <taxon>Chordata</taxon>
        <taxon>Tunicata</taxon>
        <taxon>Appendicularia</taxon>
        <taxon>Copelata</taxon>
        <taxon>Oikopleuridae</taxon>
        <taxon>Oikopleura</taxon>
    </lineage>
</organism>
<sequence length="331" mass="37965">MFNKPKSKRNFRKRRVEDNEEDTDDKNNEPSEVENGLELAKLKREFKKKTAGVNAESLAKGTKTPRFEDPNDPYKMKSGGGLTQVREKRLGANEKDVTQISSTFKTEKKIRDEEEEMNKFIESEILKRRGVESATKEAMNQNLRLEDIVDPKFLYEIPEKYRATSKHLREDGLLSAQMLTGIPEVDLGVSNKLQNIERTEAAKRLLVDKFIKDEKEASSDKSLERSYARDAAVNRGGNEFTDQFYSQHMRFYKGEEVETDAVKKIRTQTGEWKSKTREGVYGEEKVVGGVHGGDRNADEPVSEVDKEIYKRFRLTEGADVERSVDTTGHRI</sequence>
<keyword evidence="6" id="KW-1185">Reference proteome</keyword>
<feature type="compositionally biased region" description="Basic and acidic residues" evidence="4">
    <location>
        <begin position="65"/>
        <end position="75"/>
    </location>
</feature>
<dbReference type="EMBL" id="OU015569">
    <property type="protein sequence ID" value="CAG5099066.1"/>
    <property type="molecule type" value="Genomic_DNA"/>
</dbReference>
<evidence type="ECO:0000313" key="5">
    <source>
        <dbReference type="EMBL" id="CAG5099066.1"/>
    </source>
</evidence>
<accession>A0ABN7SFE4</accession>
<feature type="compositionally biased region" description="Basic residues" evidence="4">
    <location>
        <begin position="1"/>
        <end position="14"/>
    </location>
</feature>
<comment type="similarity">
    <text evidence="2">Belongs to the TLS1 family.</text>
</comment>
<proteinExistence type="inferred from homology"/>
<reference evidence="5 6" key="1">
    <citation type="submission" date="2021-04" db="EMBL/GenBank/DDBJ databases">
        <authorList>
            <person name="Bliznina A."/>
        </authorList>
    </citation>
    <scope>NUCLEOTIDE SEQUENCE [LARGE SCALE GENOMIC DNA]</scope>
</reference>
<evidence type="ECO:0000256" key="1">
    <source>
        <dbReference type="ARBA" id="ARBA00004123"/>
    </source>
</evidence>
<dbReference type="PANTHER" id="PTHR13486">
    <property type="entry name" value="TELOMERE LENGTH AND SILENCING PROTEIN 1 TLS1 FAMILY MEMBER"/>
    <property type="match status" value="1"/>
</dbReference>